<proteinExistence type="predicted"/>
<accession>A0ABD5CJM5</accession>
<dbReference type="Proteomes" id="UP001245184">
    <property type="component" value="Unassembled WGS sequence"/>
</dbReference>
<comment type="caution">
    <text evidence="1">The sequence shown here is derived from an EMBL/GenBank/DDBJ whole genome shotgun (WGS) entry which is preliminary data.</text>
</comment>
<dbReference type="EMBL" id="JAVIZN010000002">
    <property type="protein sequence ID" value="MDR6205412.1"/>
    <property type="molecule type" value="Genomic_DNA"/>
</dbReference>
<reference evidence="1 2" key="1">
    <citation type="submission" date="2023-08" db="EMBL/GenBank/DDBJ databases">
        <title>Genome sequencing of plant associated microbes to promote plant fitness in Sorghum bicolor and Oryza sativa.</title>
        <authorList>
            <person name="Coleman-Derr D."/>
        </authorList>
    </citation>
    <scope>NUCLEOTIDE SEQUENCE [LARGE SCALE GENOMIC DNA]</scope>
    <source>
        <strain evidence="1 2">SLBN-33</strain>
    </source>
</reference>
<gene>
    <name evidence="1" type="ORF">QF025_004132</name>
</gene>
<protein>
    <submittedName>
        <fullName evidence="1">MoaA/NifB/PqqE/SkfB family radical SAM enzyme</fullName>
    </submittedName>
</protein>
<sequence length="100" mass="11526">MHEVSRGKLHLVVGMTRRCLICKARGRATPESKAQSVLTQELRRQRNMVSRMSDTDREVTLVLDTLRELTRDPGFVALMNTRGFTTLPRLLHERLTGRPR</sequence>
<evidence type="ECO:0000313" key="2">
    <source>
        <dbReference type="Proteomes" id="UP001245184"/>
    </source>
</evidence>
<organism evidence="1 2">
    <name type="scientific">Paraburkholderia graminis</name>
    <dbReference type="NCBI Taxonomy" id="60548"/>
    <lineage>
        <taxon>Bacteria</taxon>
        <taxon>Pseudomonadati</taxon>
        <taxon>Pseudomonadota</taxon>
        <taxon>Betaproteobacteria</taxon>
        <taxon>Burkholderiales</taxon>
        <taxon>Burkholderiaceae</taxon>
        <taxon>Paraburkholderia</taxon>
    </lineage>
</organism>
<dbReference type="AlphaFoldDB" id="A0ABD5CJM5"/>
<name>A0ABD5CJM5_9BURK</name>
<evidence type="ECO:0000313" key="1">
    <source>
        <dbReference type="EMBL" id="MDR6205412.1"/>
    </source>
</evidence>